<keyword evidence="15 19" id="KW-0472">Membrane</keyword>
<dbReference type="Pfam" id="PF01148">
    <property type="entry name" value="CTP_transf_1"/>
    <property type="match status" value="1"/>
</dbReference>
<name>A0ABQ3GYQ8_9NEIS</name>
<evidence type="ECO:0000256" key="10">
    <source>
        <dbReference type="ARBA" id="ARBA00022679"/>
    </source>
</evidence>
<dbReference type="EC" id="2.7.7.41" evidence="6 18"/>
<gene>
    <name evidence="20" type="ORF">GCM10007350_12720</name>
</gene>
<dbReference type="PANTHER" id="PTHR46382">
    <property type="entry name" value="PHOSPHATIDATE CYTIDYLYLTRANSFERASE"/>
    <property type="match status" value="1"/>
</dbReference>
<evidence type="ECO:0000256" key="2">
    <source>
        <dbReference type="ARBA" id="ARBA00004651"/>
    </source>
</evidence>
<dbReference type="PROSITE" id="PS01315">
    <property type="entry name" value="CDS"/>
    <property type="match status" value="1"/>
</dbReference>
<evidence type="ECO:0000256" key="6">
    <source>
        <dbReference type="ARBA" id="ARBA00012487"/>
    </source>
</evidence>
<dbReference type="EMBL" id="BMYO01000003">
    <property type="protein sequence ID" value="GHD60175.1"/>
    <property type="molecule type" value="Genomic_DNA"/>
</dbReference>
<evidence type="ECO:0000256" key="7">
    <source>
        <dbReference type="ARBA" id="ARBA00019373"/>
    </source>
</evidence>
<evidence type="ECO:0000256" key="15">
    <source>
        <dbReference type="ARBA" id="ARBA00023136"/>
    </source>
</evidence>
<dbReference type="InterPro" id="IPR000374">
    <property type="entry name" value="PC_trans"/>
</dbReference>
<organism evidence="20 21">
    <name type="scientific">Jeongeupia chitinilytica</name>
    <dbReference type="NCBI Taxonomy" id="1041641"/>
    <lineage>
        <taxon>Bacteria</taxon>
        <taxon>Pseudomonadati</taxon>
        <taxon>Pseudomonadota</taxon>
        <taxon>Betaproteobacteria</taxon>
        <taxon>Neisseriales</taxon>
        <taxon>Chitinibacteraceae</taxon>
        <taxon>Jeongeupia</taxon>
    </lineage>
</organism>
<keyword evidence="21" id="KW-1185">Reference proteome</keyword>
<comment type="pathway">
    <text evidence="4">Lipid metabolism.</text>
</comment>
<keyword evidence="11 18" id="KW-0812">Transmembrane</keyword>
<dbReference type="RefSeq" id="WP_189459345.1">
    <property type="nucleotide sequence ID" value="NZ_BMYO01000003.1"/>
</dbReference>
<comment type="catalytic activity">
    <reaction evidence="1 18">
        <text>a 1,2-diacyl-sn-glycero-3-phosphate + CTP + H(+) = a CDP-1,2-diacyl-sn-glycerol + diphosphate</text>
        <dbReference type="Rhea" id="RHEA:16229"/>
        <dbReference type="ChEBI" id="CHEBI:15378"/>
        <dbReference type="ChEBI" id="CHEBI:33019"/>
        <dbReference type="ChEBI" id="CHEBI:37563"/>
        <dbReference type="ChEBI" id="CHEBI:58332"/>
        <dbReference type="ChEBI" id="CHEBI:58608"/>
        <dbReference type="EC" id="2.7.7.41"/>
    </reaction>
</comment>
<evidence type="ECO:0000256" key="3">
    <source>
        <dbReference type="ARBA" id="ARBA00005119"/>
    </source>
</evidence>
<protein>
    <recommendedName>
        <fullName evidence="7 18">Phosphatidate cytidylyltransferase</fullName>
        <ecNumber evidence="6 18">2.7.7.41</ecNumber>
    </recommendedName>
</protein>
<comment type="similarity">
    <text evidence="5 18">Belongs to the CDS family.</text>
</comment>
<proteinExistence type="inferred from homology"/>
<comment type="subcellular location">
    <subcellularLocation>
        <location evidence="2">Cell membrane</location>
        <topology evidence="2">Multi-pass membrane protein</topology>
    </subcellularLocation>
</comment>
<evidence type="ECO:0000256" key="13">
    <source>
        <dbReference type="ARBA" id="ARBA00022989"/>
    </source>
</evidence>
<evidence type="ECO:0000256" key="16">
    <source>
        <dbReference type="ARBA" id="ARBA00023209"/>
    </source>
</evidence>
<evidence type="ECO:0000313" key="20">
    <source>
        <dbReference type="EMBL" id="GHD60175.1"/>
    </source>
</evidence>
<evidence type="ECO:0000313" key="21">
    <source>
        <dbReference type="Proteomes" id="UP000604737"/>
    </source>
</evidence>
<accession>A0ABQ3GYQ8</accession>
<keyword evidence="10 18" id="KW-0808">Transferase</keyword>
<keyword evidence="13 19" id="KW-1133">Transmembrane helix</keyword>
<evidence type="ECO:0000256" key="4">
    <source>
        <dbReference type="ARBA" id="ARBA00005189"/>
    </source>
</evidence>
<feature type="transmembrane region" description="Helical" evidence="19">
    <location>
        <begin position="208"/>
        <end position="228"/>
    </location>
</feature>
<evidence type="ECO:0000256" key="12">
    <source>
        <dbReference type="ARBA" id="ARBA00022695"/>
    </source>
</evidence>
<keyword evidence="16" id="KW-0594">Phospholipid biosynthesis</keyword>
<evidence type="ECO:0000256" key="8">
    <source>
        <dbReference type="ARBA" id="ARBA00022475"/>
    </source>
</evidence>
<feature type="transmembrane region" description="Helical" evidence="19">
    <location>
        <begin position="178"/>
        <end position="196"/>
    </location>
</feature>
<evidence type="ECO:0000256" key="9">
    <source>
        <dbReference type="ARBA" id="ARBA00022516"/>
    </source>
</evidence>
<keyword evidence="8" id="KW-1003">Cell membrane</keyword>
<feature type="transmembrane region" description="Helical" evidence="19">
    <location>
        <begin position="80"/>
        <end position="101"/>
    </location>
</feature>
<dbReference type="Proteomes" id="UP000604737">
    <property type="component" value="Unassembled WGS sequence"/>
</dbReference>
<evidence type="ECO:0000256" key="11">
    <source>
        <dbReference type="ARBA" id="ARBA00022692"/>
    </source>
</evidence>
<feature type="transmembrane region" description="Helical" evidence="19">
    <location>
        <begin position="138"/>
        <end position="158"/>
    </location>
</feature>
<evidence type="ECO:0000256" key="17">
    <source>
        <dbReference type="ARBA" id="ARBA00023264"/>
    </source>
</evidence>
<keyword evidence="9" id="KW-0444">Lipid biosynthesis</keyword>
<keyword evidence="12 18" id="KW-0548">Nucleotidyltransferase</keyword>
<evidence type="ECO:0000256" key="5">
    <source>
        <dbReference type="ARBA" id="ARBA00010185"/>
    </source>
</evidence>
<reference evidence="21" key="1">
    <citation type="journal article" date="2019" name="Int. J. Syst. Evol. Microbiol.">
        <title>The Global Catalogue of Microorganisms (GCM) 10K type strain sequencing project: providing services to taxonomists for standard genome sequencing and annotation.</title>
        <authorList>
            <consortium name="The Broad Institute Genomics Platform"/>
            <consortium name="The Broad Institute Genome Sequencing Center for Infectious Disease"/>
            <person name="Wu L."/>
            <person name="Ma J."/>
        </authorList>
    </citation>
    <scope>NUCLEOTIDE SEQUENCE [LARGE SCALE GENOMIC DNA]</scope>
    <source>
        <strain evidence="21">KCTC 23701</strain>
    </source>
</reference>
<comment type="caution">
    <text evidence="20">The sequence shown here is derived from an EMBL/GenBank/DDBJ whole genome shotgun (WGS) entry which is preliminary data.</text>
</comment>
<keyword evidence="14" id="KW-0443">Lipid metabolism</keyword>
<dbReference type="GO" id="GO:0016779">
    <property type="term" value="F:nucleotidyltransferase activity"/>
    <property type="evidence" value="ECO:0007669"/>
    <property type="project" value="UniProtKB-KW"/>
</dbReference>
<evidence type="ECO:0000256" key="18">
    <source>
        <dbReference type="RuleBase" id="RU003938"/>
    </source>
</evidence>
<feature type="transmembrane region" description="Helical" evidence="19">
    <location>
        <begin position="113"/>
        <end position="132"/>
    </location>
</feature>
<comment type="pathway">
    <text evidence="3 18">Phospholipid metabolism; CDP-diacylglycerol biosynthesis; CDP-diacylglycerol from sn-glycerol 3-phosphate: step 3/3.</text>
</comment>
<evidence type="ECO:0000256" key="19">
    <source>
        <dbReference type="SAM" id="Phobius"/>
    </source>
</evidence>
<keyword evidence="17" id="KW-1208">Phospholipid metabolism</keyword>
<dbReference type="PANTHER" id="PTHR46382:SF1">
    <property type="entry name" value="PHOSPHATIDATE CYTIDYLYLTRANSFERASE"/>
    <property type="match status" value="1"/>
</dbReference>
<feature type="transmembrane region" description="Helical" evidence="19">
    <location>
        <begin position="258"/>
        <end position="278"/>
    </location>
</feature>
<evidence type="ECO:0000256" key="1">
    <source>
        <dbReference type="ARBA" id="ARBA00001698"/>
    </source>
</evidence>
<feature type="transmembrane region" description="Helical" evidence="19">
    <location>
        <begin position="53"/>
        <end position="74"/>
    </location>
</feature>
<feature type="transmembrane region" description="Helical" evidence="19">
    <location>
        <begin position="12"/>
        <end position="41"/>
    </location>
</feature>
<evidence type="ECO:0000256" key="14">
    <source>
        <dbReference type="ARBA" id="ARBA00023098"/>
    </source>
</evidence>
<sequence length="281" mass="29682">MLKQRVLTALVLIPLILVGLFALPQTAWIGFVAVILGFAAWEWQRLAGMGGMAARLYPVLTPVFFLLLAMPGLSVLASPFVMLGVMLAGCLFWGLLAPVWLKAKWLLARGGNVNALLGWAVLLPAGLAMVVLRQGGMGGWVLLIVMAIAWVADTGAYFSGKAFGRHKLAPGISPGKSWEGVFGGLVGVGIYALLVPKTPFVGGDAVPSVVWVLVALLLTALSVIGDLLESLFKRQIGLKDSSQLLPGHGGVLDRIDSLLAILPVAAAIYLSYLLFHLVPGQ</sequence>